<proteinExistence type="predicted"/>
<name>A0A9X4RJU7_9CYAN</name>
<sequence>MTQRAFKYQFYPTAEQETLLRRTMGCARLVYNRALAARTEAWYER</sequence>
<feature type="domain" description="Transposase putative helix-turn-helix" evidence="1">
    <location>
        <begin position="1"/>
        <end position="45"/>
    </location>
</feature>
<protein>
    <submittedName>
        <fullName evidence="2">Helix-turn-helix domain-containing protein</fullName>
    </submittedName>
</protein>
<organism evidence="2 3">
    <name type="scientific">Pseudanabaena catenata USMAC16</name>
    <dbReference type="NCBI Taxonomy" id="1855837"/>
    <lineage>
        <taxon>Bacteria</taxon>
        <taxon>Bacillati</taxon>
        <taxon>Cyanobacteriota</taxon>
        <taxon>Cyanophyceae</taxon>
        <taxon>Pseudanabaenales</taxon>
        <taxon>Pseudanabaenaceae</taxon>
        <taxon>Pseudanabaena</taxon>
    </lineage>
</organism>
<evidence type="ECO:0000313" key="2">
    <source>
        <dbReference type="EMBL" id="MDG3496380.1"/>
    </source>
</evidence>
<evidence type="ECO:0000259" key="1">
    <source>
        <dbReference type="Pfam" id="PF12323"/>
    </source>
</evidence>
<accession>A0A9X4RJU7</accession>
<evidence type="ECO:0000313" key="3">
    <source>
        <dbReference type="Proteomes" id="UP001152872"/>
    </source>
</evidence>
<dbReference type="EMBL" id="VBTY01000179">
    <property type="protein sequence ID" value="MDG3496380.1"/>
    <property type="molecule type" value="Genomic_DNA"/>
</dbReference>
<keyword evidence="3" id="KW-1185">Reference proteome</keyword>
<dbReference type="Pfam" id="PF12323">
    <property type="entry name" value="HTH_OrfB_IS605"/>
    <property type="match status" value="1"/>
</dbReference>
<dbReference type="Proteomes" id="UP001152872">
    <property type="component" value="Unassembled WGS sequence"/>
</dbReference>
<dbReference type="AlphaFoldDB" id="A0A9X4RJU7"/>
<feature type="non-terminal residue" evidence="2">
    <location>
        <position position="45"/>
    </location>
</feature>
<reference evidence="2" key="1">
    <citation type="submission" date="2019-05" db="EMBL/GenBank/DDBJ databases">
        <title>Whole genome sequencing of Pseudanabaena catenata USMAC16.</title>
        <authorList>
            <person name="Khan Z."/>
            <person name="Omar W.M."/>
            <person name="Convey P."/>
            <person name="Merican F."/>
            <person name="Najimudin N."/>
        </authorList>
    </citation>
    <scope>NUCLEOTIDE SEQUENCE</scope>
    <source>
        <strain evidence="2">USMAC16</strain>
    </source>
</reference>
<gene>
    <name evidence="2" type="ORF">FEV09_17725</name>
</gene>
<dbReference type="InterPro" id="IPR021027">
    <property type="entry name" value="Transposase_put_HTH"/>
</dbReference>
<comment type="caution">
    <text evidence="2">The sequence shown here is derived from an EMBL/GenBank/DDBJ whole genome shotgun (WGS) entry which is preliminary data.</text>
</comment>
<dbReference type="RefSeq" id="WP_148285836.1">
    <property type="nucleotide sequence ID" value="NZ_VBTY01000179.1"/>
</dbReference>